<dbReference type="Pfam" id="PF06245">
    <property type="entry name" value="DUF1015"/>
    <property type="match status" value="1"/>
</dbReference>
<comment type="caution">
    <text evidence="1">The sequence shown here is derived from an EMBL/GenBank/DDBJ whole genome shotgun (WGS) entry which is preliminary data.</text>
</comment>
<reference evidence="1 2" key="1">
    <citation type="journal article" date="2022" name="Syst. Appl. Microbiol.">
        <title>Rhodopirellula aestuarii sp. nov., a novel member of the genus Rhodopirellula isolated from brackish sediments collected in the Tagus River estuary, Portugal.</title>
        <authorList>
            <person name="Vitorino I.R."/>
            <person name="Klimek D."/>
            <person name="Calusinska M."/>
            <person name="Lobo-da-Cunha A."/>
            <person name="Vasconcelos V."/>
            <person name="Lage O.M."/>
        </authorList>
    </citation>
    <scope>NUCLEOTIDE SEQUENCE [LARGE SCALE GENOMIC DNA]</scope>
    <source>
        <strain evidence="1 2">ICT_H3.1</strain>
    </source>
</reference>
<accession>A0ABT0UB86</accession>
<dbReference type="PANTHER" id="PTHR36454">
    <property type="entry name" value="LMO2823 PROTEIN"/>
    <property type="match status" value="1"/>
</dbReference>
<keyword evidence="2" id="KW-1185">Reference proteome</keyword>
<dbReference type="Proteomes" id="UP001202961">
    <property type="component" value="Unassembled WGS sequence"/>
</dbReference>
<sequence length="290" mass="31161">MPDTIPFAALRYNLDHVSSLADVVAPPECDLDADSVDRLYKSHPANVVRVIANRHEPGDEEQERFERAGEFVVQWISEGVLRPDATPAIFAFRQAVGSTANASGPCCRGWIVCTRIRESLELPSEVGGDAISSAQFPLQWMRATGLASTPVVTTCSDPSGRVFEPLSDAFENAPVRTVDYRGTTHSQVAVTDLKVVKSVCDAIDEQTLTLVSGRIQYEAAREFRGELAKSEGNLLDDHPANFVLTMVVDAASVAGRDQAGGGPVFSSGSGGSLPMRFAGLVFYPIAASFR</sequence>
<dbReference type="RefSeq" id="WP_250932169.1">
    <property type="nucleotide sequence ID" value="NZ_JAMQBK010000083.1"/>
</dbReference>
<evidence type="ECO:0000313" key="2">
    <source>
        <dbReference type="Proteomes" id="UP001202961"/>
    </source>
</evidence>
<name>A0ABT0UB86_9BACT</name>
<evidence type="ECO:0000313" key="1">
    <source>
        <dbReference type="EMBL" id="MCM2374278.1"/>
    </source>
</evidence>
<dbReference type="InterPro" id="IPR008323">
    <property type="entry name" value="UCP033563"/>
</dbReference>
<protein>
    <submittedName>
        <fullName evidence="1">DUF1015 domain-containing protein</fullName>
    </submittedName>
</protein>
<proteinExistence type="predicted"/>
<organism evidence="1 2">
    <name type="scientific">Aporhodopirellula aestuarii</name>
    <dbReference type="NCBI Taxonomy" id="2950107"/>
    <lineage>
        <taxon>Bacteria</taxon>
        <taxon>Pseudomonadati</taxon>
        <taxon>Planctomycetota</taxon>
        <taxon>Planctomycetia</taxon>
        <taxon>Pirellulales</taxon>
        <taxon>Pirellulaceae</taxon>
        <taxon>Aporhodopirellula</taxon>
    </lineage>
</organism>
<dbReference type="EMBL" id="JAMQBK010000083">
    <property type="protein sequence ID" value="MCM2374278.1"/>
    <property type="molecule type" value="Genomic_DNA"/>
</dbReference>
<gene>
    <name evidence="1" type="ORF">NB063_26980</name>
</gene>
<dbReference type="PANTHER" id="PTHR36454:SF1">
    <property type="entry name" value="DUF1015 DOMAIN-CONTAINING PROTEIN"/>
    <property type="match status" value="1"/>
</dbReference>